<dbReference type="AlphaFoldDB" id="A0A1F5Z1W9"/>
<dbReference type="Pfam" id="PF12705">
    <property type="entry name" value="PDDEXK_1"/>
    <property type="match status" value="1"/>
</dbReference>
<proteinExistence type="predicted"/>
<dbReference type="InterPro" id="IPR038726">
    <property type="entry name" value="PDDEXK_AddAB-type"/>
</dbReference>
<accession>A0A1F5Z1W9</accession>
<evidence type="ECO:0000313" key="3">
    <source>
        <dbReference type="Proteomes" id="UP000177354"/>
    </source>
</evidence>
<feature type="domain" description="PD-(D/E)XK endonuclease-like" evidence="1">
    <location>
        <begin position="24"/>
        <end position="243"/>
    </location>
</feature>
<reference evidence="2 3" key="1">
    <citation type="journal article" date="2016" name="Nat. Commun.">
        <title>Thousands of microbial genomes shed light on interconnected biogeochemical processes in an aquifer system.</title>
        <authorList>
            <person name="Anantharaman K."/>
            <person name="Brown C.T."/>
            <person name="Hug L.A."/>
            <person name="Sharon I."/>
            <person name="Castelle C.J."/>
            <person name="Probst A.J."/>
            <person name="Thomas B.C."/>
            <person name="Singh A."/>
            <person name="Wilkins M.J."/>
            <person name="Karaoz U."/>
            <person name="Brodie E.L."/>
            <person name="Williams K.H."/>
            <person name="Hubbard S.S."/>
            <person name="Banfield J.F."/>
        </authorList>
    </citation>
    <scope>NUCLEOTIDE SEQUENCE [LARGE SCALE GENOMIC DNA]</scope>
</reference>
<gene>
    <name evidence="2" type="ORF">A2777_04660</name>
</gene>
<evidence type="ECO:0000313" key="2">
    <source>
        <dbReference type="EMBL" id="OGG06365.1"/>
    </source>
</evidence>
<dbReference type="EMBL" id="MFJF01000016">
    <property type="protein sequence ID" value="OGG06365.1"/>
    <property type="molecule type" value="Genomic_DNA"/>
</dbReference>
<evidence type="ECO:0000259" key="1">
    <source>
        <dbReference type="Pfam" id="PF12705"/>
    </source>
</evidence>
<name>A0A1F5Z1W9_9BACT</name>
<dbReference type="InterPro" id="IPR011604">
    <property type="entry name" value="PDDEXK-like_dom_sf"/>
</dbReference>
<dbReference type="Gene3D" id="3.90.320.10">
    <property type="match status" value="1"/>
</dbReference>
<dbReference type="Proteomes" id="UP000177354">
    <property type="component" value="Unassembled WGS sequence"/>
</dbReference>
<comment type="caution">
    <text evidence="2">The sequence shown here is derived from an EMBL/GenBank/DDBJ whole genome shotgun (WGS) entry which is preliminary data.</text>
</comment>
<organism evidence="2 3">
    <name type="scientific">Candidatus Gottesmanbacteria bacterium RIFCSPHIGHO2_01_FULL_40_15</name>
    <dbReference type="NCBI Taxonomy" id="1798376"/>
    <lineage>
        <taxon>Bacteria</taxon>
        <taxon>Candidatus Gottesmaniibacteriota</taxon>
    </lineage>
</organism>
<protein>
    <recommendedName>
        <fullName evidence="1">PD-(D/E)XK endonuclease-like domain-containing protein</fullName>
    </recommendedName>
</protein>
<sequence>MSRFYSVGKNRNHYDSLSLLPFKLSRSKIDLFLNCPRCFYLDRKLGVSQPPGFPFSLNSAVDKLLKKEFDIHRAKSESHPLMKTYGIDAIPYRHDRIDDWRDHKRGIRYHDPESNFEVFGAIDDVWVNPSGELHIVDYKSTSKDGKVSLDADWQIGYKRQMEIYQWLFHKNNFKVSPTGYFVYCNGSTDRQAFDGKLEFDIDIISYQGNFDWVRDVLGEIKKCLDNSNLPLSNPDCDYCLYRSASRKLELNS</sequence>